<dbReference type="AlphaFoldDB" id="A0A2N5U3Z4"/>
<reference evidence="1 2" key="1">
    <citation type="submission" date="2017-11" db="EMBL/GenBank/DDBJ databases">
        <title>De novo assembly and phasing of dikaryotic genomes from two isolates of Puccinia coronata f. sp. avenae, the causal agent of oat crown rust.</title>
        <authorList>
            <person name="Miller M.E."/>
            <person name="Zhang Y."/>
            <person name="Omidvar V."/>
            <person name="Sperschneider J."/>
            <person name="Schwessinger B."/>
            <person name="Raley C."/>
            <person name="Palmer J.M."/>
            <person name="Garnica D."/>
            <person name="Upadhyaya N."/>
            <person name="Rathjen J."/>
            <person name="Taylor J.M."/>
            <person name="Park R.F."/>
            <person name="Dodds P.N."/>
            <person name="Hirsch C.D."/>
            <person name="Kianian S.F."/>
            <person name="Figueroa M."/>
        </authorList>
    </citation>
    <scope>NUCLEOTIDE SEQUENCE [LARGE SCALE GENOMIC DNA]</scope>
    <source>
        <strain evidence="1">12NC29</strain>
    </source>
</reference>
<dbReference type="Proteomes" id="UP000235388">
    <property type="component" value="Unassembled WGS sequence"/>
</dbReference>
<sequence>MSNGDVAYSNRFFHLCVPLLQVSPPVPDHDCIVINCIGQGSAKQPIKIYNSSSDEVASTALIDPSLRHASPAPGNRIPTTLPFLNNPTALPGLIPTQPDANNNPPTDAAPVANIPVPEINKPEIPPAYNTVPVPCPFPAPVILSKTWCLVPPFRLHSEEHSPLLQPVFPTPRQLPVIPSVSELVLHSYIRYATGQPQVKDKHLRAFRLPLPIYVSDISERREPPNVQDNSQDPASVIFEESVIEARLYVKKA</sequence>
<name>A0A2N5U3Z4_9BASI</name>
<keyword evidence="2" id="KW-1185">Reference proteome</keyword>
<accession>A0A2N5U3Z4</accession>
<evidence type="ECO:0000313" key="2">
    <source>
        <dbReference type="Proteomes" id="UP000235388"/>
    </source>
</evidence>
<proteinExistence type="predicted"/>
<gene>
    <name evidence="1" type="ORF">PCANC_18648</name>
</gene>
<dbReference type="EMBL" id="PGCJ01000321">
    <property type="protein sequence ID" value="PLW32473.1"/>
    <property type="molecule type" value="Genomic_DNA"/>
</dbReference>
<evidence type="ECO:0000313" key="1">
    <source>
        <dbReference type="EMBL" id="PLW32473.1"/>
    </source>
</evidence>
<dbReference type="STRING" id="200324.A0A2N5U3Z4"/>
<comment type="caution">
    <text evidence="1">The sequence shown here is derived from an EMBL/GenBank/DDBJ whole genome shotgun (WGS) entry which is preliminary data.</text>
</comment>
<organism evidence="1 2">
    <name type="scientific">Puccinia coronata f. sp. avenae</name>
    <dbReference type="NCBI Taxonomy" id="200324"/>
    <lineage>
        <taxon>Eukaryota</taxon>
        <taxon>Fungi</taxon>
        <taxon>Dikarya</taxon>
        <taxon>Basidiomycota</taxon>
        <taxon>Pucciniomycotina</taxon>
        <taxon>Pucciniomycetes</taxon>
        <taxon>Pucciniales</taxon>
        <taxon>Pucciniaceae</taxon>
        <taxon>Puccinia</taxon>
    </lineage>
</organism>
<protein>
    <submittedName>
        <fullName evidence="1">Uncharacterized protein</fullName>
    </submittedName>
</protein>